<dbReference type="SUPFAM" id="SSF55729">
    <property type="entry name" value="Acyl-CoA N-acyltransferases (Nat)"/>
    <property type="match status" value="1"/>
</dbReference>
<keyword evidence="3" id="KW-1185">Reference proteome</keyword>
<proteinExistence type="predicted"/>
<dbReference type="InterPro" id="IPR031165">
    <property type="entry name" value="GNAT_YJDJ"/>
</dbReference>
<dbReference type="PANTHER" id="PTHR31435:SF10">
    <property type="entry name" value="BSR4717 PROTEIN"/>
    <property type="match status" value="1"/>
</dbReference>
<evidence type="ECO:0000313" key="3">
    <source>
        <dbReference type="Proteomes" id="UP000185003"/>
    </source>
</evidence>
<dbReference type="PROSITE" id="PS51729">
    <property type="entry name" value="GNAT_YJDJ"/>
    <property type="match status" value="1"/>
</dbReference>
<evidence type="ECO:0000259" key="1">
    <source>
        <dbReference type="PROSITE" id="PS51729"/>
    </source>
</evidence>
<evidence type="ECO:0000313" key="2">
    <source>
        <dbReference type="EMBL" id="SIN67463.1"/>
    </source>
</evidence>
<accession>A0A1N6D9U7</accession>
<dbReference type="OrthoDB" id="1120671at2"/>
<feature type="domain" description="N-acetyltransferase" evidence="1">
    <location>
        <begin position="9"/>
        <end position="94"/>
    </location>
</feature>
<dbReference type="Pfam" id="PF14542">
    <property type="entry name" value="Acetyltransf_CG"/>
    <property type="match status" value="1"/>
</dbReference>
<dbReference type="EMBL" id="FSRA01000001">
    <property type="protein sequence ID" value="SIN67463.1"/>
    <property type="molecule type" value="Genomic_DNA"/>
</dbReference>
<sequence length="99" mass="11269">MDTKLLEVKDNVNARQFEVKIDGLLAKVEYMMGGNKIFLTHTEVPPALEGKGIASALVERVLEIIEERKLKMVPLCPYVATYLRKHPEWKRLLAHGINV</sequence>
<dbReference type="InterPro" id="IPR016181">
    <property type="entry name" value="Acyl_CoA_acyltransferase"/>
</dbReference>
<dbReference type="Proteomes" id="UP000185003">
    <property type="component" value="Unassembled WGS sequence"/>
</dbReference>
<dbReference type="RefSeq" id="WP_074240396.1">
    <property type="nucleotide sequence ID" value="NZ_FSRA01000001.1"/>
</dbReference>
<dbReference type="InterPro" id="IPR045057">
    <property type="entry name" value="Gcn5-rel_NAT"/>
</dbReference>
<dbReference type="AlphaFoldDB" id="A0A1N6D9U7"/>
<gene>
    <name evidence="2" type="ORF">SAMN04488055_0503</name>
</gene>
<organism evidence="2 3">
    <name type="scientific">Chitinophaga niabensis</name>
    <dbReference type="NCBI Taxonomy" id="536979"/>
    <lineage>
        <taxon>Bacteria</taxon>
        <taxon>Pseudomonadati</taxon>
        <taxon>Bacteroidota</taxon>
        <taxon>Chitinophagia</taxon>
        <taxon>Chitinophagales</taxon>
        <taxon>Chitinophagaceae</taxon>
        <taxon>Chitinophaga</taxon>
    </lineage>
</organism>
<dbReference type="STRING" id="536979.SAMN04488055_0503"/>
<protein>
    <recommendedName>
        <fullName evidence="1">N-acetyltransferase domain-containing protein</fullName>
    </recommendedName>
</protein>
<dbReference type="PANTHER" id="PTHR31435">
    <property type="entry name" value="PROTEIN NATD1"/>
    <property type="match status" value="1"/>
</dbReference>
<reference evidence="3" key="1">
    <citation type="submission" date="2016-11" db="EMBL/GenBank/DDBJ databases">
        <authorList>
            <person name="Varghese N."/>
            <person name="Submissions S."/>
        </authorList>
    </citation>
    <scope>NUCLEOTIDE SEQUENCE [LARGE SCALE GENOMIC DNA]</scope>
    <source>
        <strain evidence="3">DSM 24787</strain>
    </source>
</reference>
<dbReference type="Gene3D" id="3.40.630.30">
    <property type="match status" value="1"/>
</dbReference>
<name>A0A1N6D9U7_9BACT</name>